<dbReference type="GO" id="GO:0004659">
    <property type="term" value="F:prenyltransferase activity"/>
    <property type="evidence" value="ECO:0007669"/>
    <property type="project" value="InterPro"/>
</dbReference>
<dbReference type="InterPro" id="IPR033749">
    <property type="entry name" value="Polyprenyl_synt_CS"/>
</dbReference>
<dbReference type="SMART" id="SM00448">
    <property type="entry name" value="REC"/>
    <property type="match status" value="1"/>
</dbReference>
<dbReference type="PANTHER" id="PTHR43719">
    <property type="entry name" value="TWO-COMPONENT HISTIDINE KINASE"/>
    <property type="match status" value="1"/>
</dbReference>
<feature type="region of interest" description="Disordered" evidence="13">
    <location>
        <begin position="1291"/>
        <end position="1370"/>
    </location>
</feature>
<evidence type="ECO:0000256" key="14">
    <source>
        <dbReference type="SAM" id="Phobius"/>
    </source>
</evidence>
<comment type="subcellular location">
    <subcellularLocation>
        <location evidence="3">Mitochondrion</location>
    </subcellularLocation>
</comment>
<dbReference type="EC" id="2.7.13.3" evidence="5"/>
<comment type="cofactor">
    <cofactor evidence="2">
        <name>Mg(2+)</name>
        <dbReference type="ChEBI" id="CHEBI:18420"/>
    </cofactor>
</comment>
<dbReference type="InterPro" id="IPR036890">
    <property type="entry name" value="HATPase_C_sf"/>
</dbReference>
<dbReference type="CDD" id="cd00685">
    <property type="entry name" value="Trans_IPPS_HT"/>
    <property type="match status" value="1"/>
</dbReference>
<evidence type="ECO:0000259" key="16">
    <source>
        <dbReference type="PROSITE" id="PS50110"/>
    </source>
</evidence>
<keyword evidence="8" id="KW-0479">Metal-binding</keyword>
<dbReference type="Pfam" id="PF00072">
    <property type="entry name" value="Response_reg"/>
    <property type="match status" value="1"/>
</dbReference>
<keyword evidence="18" id="KW-1185">Reference proteome</keyword>
<dbReference type="InterPro" id="IPR003661">
    <property type="entry name" value="HisK_dim/P_dom"/>
</dbReference>
<dbReference type="PROSITE" id="PS50109">
    <property type="entry name" value="HIS_KIN"/>
    <property type="match status" value="1"/>
</dbReference>
<comment type="catalytic activity">
    <reaction evidence="1">
        <text>ATP + protein L-histidine = ADP + protein N-phospho-L-histidine.</text>
        <dbReference type="EC" id="2.7.13.3"/>
    </reaction>
</comment>
<dbReference type="SFLD" id="SFLDS00005">
    <property type="entry name" value="Isoprenoid_Synthase_Type_I"/>
    <property type="match status" value="1"/>
</dbReference>
<evidence type="ECO:0000256" key="5">
    <source>
        <dbReference type="ARBA" id="ARBA00012438"/>
    </source>
</evidence>
<dbReference type="SUPFAM" id="SSF48576">
    <property type="entry name" value="Terpenoid synthases"/>
    <property type="match status" value="1"/>
</dbReference>
<comment type="caution">
    <text evidence="17">The sequence shown here is derived from an EMBL/GenBank/DDBJ whole genome shotgun (WGS) entry which is preliminary data.</text>
</comment>
<reference evidence="17" key="1">
    <citation type="journal article" date="2022" name="Plant J.">
        <title>Strategies of tolerance reflected in two North American maple genomes.</title>
        <authorList>
            <person name="McEvoy S.L."/>
            <person name="Sezen U.U."/>
            <person name="Trouern-Trend A."/>
            <person name="McMahon S.M."/>
            <person name="Schaberg P.G."/>
            <person name="Yang J."/>
            <person name="Wegrzyn J.L."/>
            <person name="Swenson N.G."/>
        </authorList>
    </citation>
    <scope>NUCLEOTIDE SEQUENCE</scope>
    <source>
        <strain evidence="17">91603</strain>
    </source>
</reference>
<dbReference type="SUPFAM" id="SSF47384">
    <property type="entry name" value="Homodimeric domain of signal transducing histidine kinase"/>
    <property type="match status" value="1"/>
</dbReference>
<evidence type="ECO:0000256" key="4">
    <source>
        <dbReference type="ARBA" id="ARBA00006706"/>
    </source>
</evidence>
<feature type="modified residue" description="4-aspartylphosphate" evidence="12">
    <location>
        <position position="1465"/>
    </location>
</feature>
<evidence type="ECO:0000256" key="2">
    <source>
        <dbReference type="ARBA" id="ARBA00001946"/>
    </source>
</evidence>
<evidence type="ECO:0000256" key="11">
    <source>
        <dbReference type="ARBA" id="ARBA00023229"/>
    </source>
</evidence>
<evidence type="ECO:0000313" key="18">
    <source>
        <dbReference type="Proteomes" id="UP001064489"/>
    </source>
</evidence>
<dbReference type="FunFam" id="1.10.600.10:FF:000015">
    <property type="entry name" value="Solanesyl diphosphate synthase 3, chloroplastic/mitochondrial"/>
    <property type="match status" value="1"/>
</dbReference>
<keyword evidence="9" id="KW-0460">Magnesium</keyword>
<dbReference type="Pfam" id="PF00348">
    <property type="entry name" value="polyprenyl_synt"/>
    <property type="match status" value="1"/>
</dbReference>
<dbReference type="PANTHER" id="PTHR43719:SF75">
    <property type="entry name" value="HISTIDINE KINASE CKI1"/>
    <property type="match status" value="1"/>
</dbReference>
<dbReference type="GO" id="GO:0046872">
    <property type="term" value="F:metal ion binding"/>
    <property type="evidence" value="ECO:0007669"/>
    <property type="project" value="UniProtKB-KW"/>
</dbReference>
<evidence type="ECO:0000256" key="13">
    <source>
        <dbReference type="SAM" id="MobiDB-lite"/>
    </source>
</evidence>
<feature type="compositionally biased region" description="Polar residues" evidence="13">
    <location>
        <begin position="1357"/>
        <end position="1370"/>
    </location>
</feature>
<dbReference type="SMART" id="SM00388">
    <property type="entry name" value="HisKA"/>
    <property type="match status" value="1"/>
</dbReference>
<dbReference type="GO" id="GO:0000155">
    <property type="term" value="F:phosphorelay sensor kinase activity"/>
    <property type="evidence" value="ECO:0007669"/>
    <property type="project" value="InterPro"/>
</dbReference>
<dbReference type="PROSITE" id="PS50110">
    <property type="entry name" value="RESPONSE_REGULATORY"/>
    <property type="match status" value="1"/>
</dbReference>
<dbReference type="Gene3D" id="3.30.565.10">
    <property type="entry name" value="Histidine kinase-like ATPase, C-terminal domain"/>
    <property type="match status" value="1"/>
</dbReference>
<sequence>MLFSRAFSRVSRIPRNTLFGCRWLISYRPDPQSDFTLSGASHSLGDSTRKVSGCREAYFWSLPALHGIRHQIHHQSRSIIEEQLDPFSLVADELSLIANKLRSMVIAEVPKLASAAEYFFKLGVEGKRFRPTVLLLMATALNVRLPKPLSDGVGDALTTELRTRQQCIAEITEMIHVASLLHDDVLDDADTRRGIGSLNAVMGNKLAVLAGDFLLSRACVALASLKNTEVVSLLATVVEHLVTGETMQMTTTSAQRSSLEYYMQKTYYKTASLISNSCKAIALLAGQTSEVAMLAFEYGKNLGLAFQLIDDVLDFTGTSTSLGKGSLSDIRHGIVTAPILFAMEEFPQLQAVVDQGFEKSSNVDIALEYLGKSRGIQRTRELAMKHADLAAATIDSLPESDDEDTLLVLLLPCLLTTWWYKTAERMEQEVDLSFNNLRSVILSEIEITARLLHPLSSSATNLARVMNSSLNSKRLSFSKINTRVAPSLFQAFSTIPHMSEISYIGLDGLFFSYYIDNNQTLAIYCNSSFAPDQPSVYANESCYTQPANGHTGNLYGEATVTSPVNINSSLLQETLNSTNGFASLGSGLNKAGDPLFLNTASINGRGAISIGFPIKAITNFFTGMNLYGGSLSMATNDGQVLVKGLQNTRMIVVDNFISFQSNKTINGNQQQTSDNLVYECKPGVDSYHILNIGENDYKVYCSPLELAGVKLVYALTVPCKGEGNFVHKTNEFELTLLIVMISGIVISVLSFVYLMVRSAKREMHMCAALINQMEATQQAERKSMNKSLAFASASHDVRAALAGLTGLIEICFLEVASGSELDTNLRLMDGCTKDLMGLLNSILDTSKIDADKMQLEEEEFNIGQLLEDVVDLYHPVAMKKEVDVVLDPFDGSLNKYSHVKGDRGKLKQVLCNLLSNAVKFTSEGHVTVRCWVQKPSLEKSISIIESNQNGFLWRMSCLFYNNKKAQNDIEAVNAVQKNPNYMEFVFEVDDTGKGIPIEKQQSVFENYMQVKDGLGGTGLGLGIVQSLVRLMGGEIKIVDKGIKEKGTCFRFNVFLTIDEANSVDKARADVELVIDSTYGGTVQHKGLTVLAPSPSLTIRTSSPKLNRLLSPKLVGSQVVLLIANEERRRVSLKYMEHLGINVSIVDRWENLHSMLRKMKNKLGHSPHSSVGKSDLGSHNENSGTSLKDVPLSALEGTNYRVPSYRQGVPGFVLLVIDATAGPFFELFKVVTEFRRDVQCHCKVVWLDKPTSRSINFNDFEGEMMDSNDDIISKPLHGSRLTRVIRHLPEFGAHFSPGGSTRPPRSEQAPSSSHARHSPMIRASQGTHPRRGHRIQHSDTHEEDSSSSDKYSTKDVHSTTPTQTHGRWRTIHSSSSQIYKTTQTEIEEVYDEAIIDEKPLTGKKFLVADDNIVGQKLTKIHLMQLGATVEVCKNGEEALQLIRNGLKDRTEHGGPQILPYDYILMDCEMPIMNGYEATKQIRKEEKYYGVHIPIIALTAHVSGKEAENTILAGMDVHLGKPPNKENLLEAIRYINNK</sequence>
<evidence type="ECO:0000256" key="6">
    <source>
        <dbReference type="ARBA" id="ARBA00022553"/>
    </source>
</evidence>
<feature type="compositionally biased region" description="Polar residues" evidence="13">
    <location>
        <begin position="1166"/>
        <end position="1185"/>
    </location>
</feature>
<dbReference type="InterPro" id="IPR000092">
    <property type="entry name" value="Polyprenyl_synt"/>
</dbReference>
<evidence type="ECO:0000256" key="1">
    <source>
        <dbReference type="ARBA" id="ARBA00000085"/>
    </source>
</evidence>
<dbReference type="CDD" id="cd17546">
    <property type="entry name" value="REC_hyHK_CKI1_RcsC-like"/>
    <property type="match status" value="1"/>
</dbReference>
<evidence type="ECO:0000256" key="12">
    <source>
        <dbReference type="PROSITE-ProRule" id="PRU00169"/>
    </source>
</evidence>
<dbReference type="PROSITE" id="PS00444">
    <property type="entry name" value="POLYPRENYL_SYNTHASE_2"/>
    <property type="match status" value="1"/>
</dbReference>
<dbReference type="EMBL" id="JAJSOW010000101">
    <property type="protein sequence ID" value="KAI9182334.1"/>
    <property type="molecule type" value="Genomic_DNA"/>
</dbReference>
<name>A0AAD5NVK3_ACENE</name>
<reference evidence="17" key="2">
    <citation type="submission" date="2023-02" db="EMBL/GenBank/DDBJ databases">
        <authorList>
            <person name="Swenson N.G."/>
            <person name="Wegrzyn J.L."/>
            <person name="Mcevoy S.L."/>
        </authorList>
    </citation>
    <scope>NUCLEOTIDE SEQUENCE</scope>
    <source>
        <strain evidence="17">91603</strain>
        <tissue evidence="17">Leaf</tissue>
    </source>
</reference>
<dbReference type="SUPFAM" id="SSF55874">
    <property type="entry name" value="ATPase domain of HSP90 chaperone/DNA topoisomerase II/histidine kinase"/>
    <property type="match status" value="1"/>
</dbReference>
<keyword evidence="14" id="KW-1133">Transmembrane helix</keyword>
<evidence type="ECO:0000256" key="9">
    <source>
        <dbReference type="ARBA" id="ARBA00022842"/>
    </source>
</evidence>
<dbReference type="Gene3D" id="3.40.50.2300">
    <property type="match status" value="1"/>
</dbReference>
<dbReference type="PRINTS" id="PR00344">
    <property type="entry name" value="BCTRLSENSOR"/>
</dbReference>
<dbReference type="InterPro" id="IPR005467">
    <property type="entry name" value="His_kinase_dom"/>
</dbReference>
<keyword evidence="10" id="KW-0496">Mitochondrion</keyword>
<feature type="domain" description="Response regulatory" evidence="16">
    <location>
        <begin position="1403"/>
        <end position="1534"/>
    </location>
</feature>
<proteinExistence type="inferred from homology"/>
<feature type="domain" description="Histidine kinase" evidence="15">
    <location>
        <begin position="792"/>
        <end position="1057"/>
    </location>
</feature>
<dbReference type="Gene3D" id="1.10.287.130">
    <property type="match status" value="1"/>
</dbReference>
<accession>A0AAD5NVK3</accession>
<keyword evidence="6 12" id="KW-0597">Phosphoprotein</keyword>
<dbReference type="SUPFAM" id="SSF52172">
    <property type="entry name" value="CheY-like"/>
    <property type="match status" value="1"/>
</dbReference>
<dbReference type="GO" id="GO:0008299">
    <property type="term" value="P:isoprenoid biosynthetic process"/>
    <property type="evidence" value="ECO:0007669"/>
    <property type="project" value="UniProtKB-KW"/>
</dbReference>
<dbReference type="Pfam" id="PF02518">
    <property type="entry name" value="HATPase_c"/>
    <property type="match status" value="1"/>
</dbReference>
<evidence type="ECO:0000256" key="3">
    <source>
        <dbReference type="ARBA" id="ARBA00004173"/>
    </source>
</evidence>
<dbReference type="Proteomes" id="UP001064489">
    <property type="component" value="Chromosome 4"/>
</dbReference>
<gene>
    <name evidence="17" type="ORF">LWI28_024312</name>
</gene>
<organism evidence="17 18">
    <name type="scientific">Acer negundo</name>
    <name type="common">Box elder</name>
    <dbReference type="NCBI Taxonomy" id="4023"/>
    <lineage>
        <taxon>Eukaryota</taxon>
        <taxon>Viridiplantae</taxon>
        <taxon>Streptophyta</taxon>
        <taxon>Embryophyta</taxon>
        <taxon>Tracheophyta</taxon>
        <taxon>Spermatophyta</taxon>
        <taxon>Magnoliopsida</taxon>
        <taxon>eudicotyledons</taxon>
        <taxon>Gunneridae</taxon>
        <taxon>Pentapetalae</taxon>
        <taxon>rosids</taxon>
        <taxon>malvids</taxon>
        <taxon>Sapindales</taxon>
        <taxon>Sapindaceae</taxon>
        <taxon>Hippocastanoideae</taxon>
        <taxon>Acereae</taxon>
        <taxon>Acer</taxon>
    </lineage>
</organism>
<evidence type="ECO:0000256" key="7">
    <source>
        <dbReference type="ARBA" id="ARBA00022679"/>
    </source>
</evidence>
<dbReference type="InterPro" id="IPR001789">
    <property type="entry name" value="Sig_transdc_resp-reg_receiver"/>
</dbReference>
<protein>
    <recommendedName>
        <fullName evidence="5">histidine kinase</fullName>
        <ecNumber evidence="5">2.7.13.3</ecNumber>
    </recommendedName>
</protein>
<keyword evidence="7" id="KW-0808">Transferase</keyword>
<dbReference type="InterPro" id="IPR004358">
    <property type="entry name" value="Sig_transdc_His_kin-like_C"/>
</dbReference>
<keyword evidence="11" id="KW-0414">Isoprene biosynthesis</keyword>
<dbReference type="GO" id="GO:1901663">
    <property type="term" value="P:quinone biosynthetic process"/>
    <property type="evidence" value="ECO:0007669"/>
    <property type="project" value="UniProtKB-ARBA"/>
</dbReference>
<evidence type="ECO:0000256" key="8">
    <source>
        <dbReference type="ARBA" id="ARBA00022723"/>
    </source>
</evidence>
<evidence type="ECO:0000313" key="17">
    <source>
        <dbReference type="EMBL" id="KAI9182334.1"/>
    </source>
</evidence>
<feature type="transmembrane region" description="Helical" evidence="14">
    <location>
        <begin position="734"/>
        <end position="756"/>
    </location>
</feature>
<dbReference type="InterPro" id="IPR036097">
    <property type="entry name" value="HisK_dim/P_sf"/>
</dbReference>
<evidence type="ECO:0000256" key="10">
    <source>
        <dbReference type="ARBA" id="ARBA00023128"/>
    </source>
</evidence>
<keyword evidence="14" id="KW-0812">Transmembrane</keyword>
<feature type="region of interest" description="Disordered" evidence="13">
    <location>
        <begin position="1162"/>
        <end position="1188"/>
    </location>
</feature>
<dbReference type="PROSITE" id="PS00723">
    <property type="entry name" value="POLYPRENYL_SYNTHASE_1"/>
    <property type="match status" value="1"/>
</dbReference>
<comment type="similarity">
    <text evidence="4">Belongs to the FPP/GGPP synthase family.</text>
</comment>
<dbReference type="InterPro" id="IPR011006">
    <property type="entry name" value="CheY-like_superfamily"/>
</dbReference>
<dbReference type="InterPro" id="IPR050956">
    <property type="entry name" value="2C_system_His_kinase"/>
</dbReference>
<evidence type="ECO:0000259" key="15">
    <source>
        <dbReference type="PROSITE" id="PS50109"/>
    </source>
</evidence>
<dbReference type="Gene3D" id="1.10.600.10">
    <property type="entry name" value="Farnesyl Diphosphate Synthase"/>
    <property type="match status" value="1"/>
</dbReference>
<dbReference type="InterPro" id="IPR003594">
    <property type="entry name" value="HATPase_dom"/>
</dbReference>
<keyword evidence="14" id="KW-0472">Membrane</keyword>
<dbReference type="GO" id="GO:0005739">
    <property type="term" value="C:mitochondrion"/>
    <property type="evidence" value="ECO:0007669"/>
    <property type="project" value="UniProtKB-SubCell"/>
</dbReference>
<dbReference type="SMART" id="SM00387">
    <property type="entry name" value="HATPase_c"/>
    <property type="match status" value="1"/>
</dbReference>
<dbReference type="InterPro" id="IPR008949">
    <property type="entry name" value="Isoprenoid_synthase_dom_sf"/>
</dbReference>